<dbReference type="SUPFAM" id="SSF53098">
    <property type="entry name" value="Ribonuclease H-like"/>
    <property type="match status" value="1"/>
</dbReference>
<dbReference type="SUPFAM" id="SSF140996">
    <property type="entry name" value="Hermes dimerisation domain"/>
    <property type="match status" value="1"/>
</dbReference>
<dbReference type="OrthoDB" id="1607513at2759"/>
<dbReference type="AlphaFoldDB" id="A0A7J6M282"/>
<feature type="compositionally biased region" description="Polar residues" evidence="6">
    <location>
        <begin position="378"/>
        <end position="392"/>
    </location>
</feature>
<evidence type="ECO:0000256" key="6">
    <source>
        <dbReference type="SAM" id="MobiDB-lite"/>
    </source>
</evidence>
<sequence length="548" mass="59971">MASSSSSAAHLLVDEVPIISETAADIAARALRLELEGEKGDAKQKGFLTGSPPTKRKKVFVAPNNEEQGTRAEGDKVDDCASGTHSSLPEPKPTKKLDERIFEPFLPKNSSARSDVWSTTAFMKIRVKDSRVVCKDFAVCSLCRTIFKCKKGNTSTLTRHLKACSEKRKDTPSVLHYIKDPTPLAGDQRGRLLEACVDLIVAQALPFTVTESVAFRKLIQLATDLGARNGRPFDADRSLPSAKAVSTAVKERYSKVKEEVKSRLKRRNRPLQMQFDAWKTYHKGEEVLATTVVLEKDENEGAEPVLIALRKLESGQGEDIAGTLQTVLDDYDVRKDEVLFLSDSCSANIKALTTLGAASIPCYGHLLQLAVKAGTYPATTVSNPATGDTQKTSRSRRLANRQTGPAAKANEETLSIMSTTLNDMMHPLPEEESSSVAGLLTTVSRLVAVARRTKMNVEIAEQPNCAMYSQRYKVEFFLTHGILSDSLVGSHHIDILKKQQTPVELGSFESLLSKKPLLEGIQSMLQPLAVATDKMQAVRPFVAMDTIA</sequence>
<evidence type="ECO:0000256" key="2">
    <source>
        <dbReference type="ARBA" id="ARBA00022723"/>
    </source>
</evidence>
<dbReference type="InterPro" id="IPR052035">
    <property type="entry name" value="ZnF_BED_domain_contain"/>
</dbReference>
<evidence type="ECO:0000256" key="5">
    <source>
        <dbReference type="ARBA" id="ARBA00023242"/>
    </source>
</evidence>
<keyword evidence="4" id="KW-0862">Zinc</keyword>
<feature type="region of interest" description="Disordered" evidence="6">
    <location>
        <begin position="378"/>
        <end position="408"/>
    </location>
</feature>
<protein>
    <recommendedName>
        <fullName evidence="11">BED-type domain-containing protein</fullName>
    </recommendedName>
</protein>
<dbReference type="InterPro" id="IPR012337">
    <property type="entry name" value="RNaseH-like_sf"/>
</dbReference>
<comment type="caution">
    <text evidence="7">The sequence shown here is derived from an EMBL/GenBank/DDBJ whole genome shotgun (WGS) entry which is preliminary data.</text>
</comment>
<keyword evidence="3" id="KW-0863">Zinc-finger</keyword>
<evidence type="ECO:0000256" key="3">
    <source>
        <dbReference type="ARBA" id="ARBA00022771"/>
    </source>
</evidence>
<feature type="region of interest" description="Disordered" evidence="6">
    <location>
        <begin position="43"/>
        <end position="94"/>
    </location>
</feature>
<evidence type="ECO:0000313" key="9">
    <source>
        <dbReference type="Proteomes" id="UP000570595"/>
    </source>
</evidence>
<dbReference type="PANTHER" id="PTHR46481">
    <property type="entry name" value="ZINC FINGER BED DOMAIN-CONTAINING PROTEIN 4"/>
    <property type="match status" value="1"/>
</dbReference>
<dbReference type="GO" id="GO:0008270">
    <property type="term" value="F:zinc ion binding"/>
    <property type="evidence" value="ECO:0007669"/>
    <property type="project" value="UniProtKB-KW"/>
</dbReference>
<evidence type="ECO:0000313" key="7">
    <source>
        <dbReference type="EMBL" id="KAF4665280.1"/>
    </source>
</evidence>
<gene>
    <name evidence="8" type="ORF">FOL46_009988</name>
    <name evidence="7" type="ORF">FOZ61_011076</name>
</gene>
<keyword evidence="5" id="KW-0539">Nucleus</keyword>
<proteinExistence type="predicted"/>
<evidence type="ECO:0000256" key="4">
    <source>
        <dbReference type="ARBA" id="ARBA00022833"/>
    </source>
</evidence>
<dbReference type="PANTHER" id="PTHR46481:SF10">
    <property type="entry name" value="ZINC FINGER BED DOMAIN-CONTAINING PROTEIN 39"/>
    <property type="match status" value="1"/>
</dbReference>
<dbReference type="EMBL" id="JABANN010000098">
    <property type="protein sequence ID" value="KAF4671693.1"/>
    <property type="molecule type" value="Genomic_DNA"/>
</dbReference>
<dbReference type="Gene3D" id="1.10.10.1070">
    <property type="entry name" value="Zinc finger, BED domain-containing"/>
    <property type="match status" value="1"/>
</dbReference>
<comment type="subcellular location">
    <subcellularLocation>
        <location evidence="1">Nucleus</location>
    </subcellularLocation>
</comment>
<accession>A0A7J6M282</accession>
<evidence type="ECO:0000313" key="8">
    <source>
        <dbReference type="EMBL" id="KAF4671693.1"/>
    </source>
</evidence>
<dbReference type="SMART" id="SM00614">
    <property type="entry name" value="ZnF_BED"/>
    <property type="match status" value="1"/>
</dbReference>
<evidence type="ECO:0000313" key="10">
    <source>
        <dbReference type="Proteomes" id="UP000572268"/>
    </source>
</evidence>
<reference evidence="9 10" key="1">
    <citation type="submission" date="2020-04" db="EMBL/GenBank/DDBJ databases">
        <title>Perkinsus olseni comparative genomics.</title>
        <authorList>
            <person name="Bogema D.R."/>
        </authorList>
    </citation>
    <scope>NUCLEOTIDE SEQUENCE [LARGE SCALE GENOMIC DNA]</scope>
    <source>
        <strain evidence="7">ATCC PRA-179</strain>
        <strain evidence="8">ATCC PRA-31</strain>
    </source>
</reference>
<name>A0A7J6M282_PEROL</name>
<organism evidence="7 9">
    <name type="scientific">Perkinsus olseni</name>
    <name type="common">Perkinsus atlanticus</name>
    <dbReference type="NCBI Taxonomy" id="32597"/>
    <lineage>
        <taxon>Eukaryota</taxon>
        <taxon>Sar</taxon>
        <taxon>Alveolata</taxon>
        <taxon>Perkinsozoa</taxon>
        <taxon>Perkinsea</taxon>
        <taxon>Perkinsida</taxon>
        <taxon>Perkinsidae</taxon>
        <taxon>Perkinsus</taxon>
    </lineage>
</organism>
<dbReference type="Proteomes" id="UP000572268">
    <property type="component" value="Unassembled WGS sequence"/>
</dbReference>
<keyword evidence="2" id="KW-0479">Metal-binding</keyword>
<evidence type="ECO:0008006" key="11">
    <source>
        <dbReference type="Google" id="ProtNLM"/>
    </source>
</evidence>
<dbReference type="GO" id="GO:0005634">
    <property type="term" value="C:nucleus"/>
    <property type="evidence" value="ECO:0007669"/>
    <property type="project" value="UniProtKB-SubCell"/>
</dbReference>
<feature type="compositionally biased region" description="Basic and acidic residues" evidence="6">
    <location>
        <begin position="68"/>
        <end position="79"/>
    </location>
</feature>
<evidence type="ECO:0000256" key="1">
    <source>
        <dbReference type="ARBA" id="ARBA00004123"/>
    </source>
</evidence>
<dbReference type="Proteomes" id="UP000570595">
    <property type="component" value="Unassembled WGS sequence"/>
</dbReference>
<dbReference type="EMBL" id="JABAHT010000098">
    <property type="protein sequence ID" value="KAF4665280.1"/>
    <property type="molecule type" value="Genomic_DNA"/>
</dbReference>